<feature type="region of interest" description="Disordered" evidence="4">
    <location>
        <begin position="480"/>
        <end position="500"/>
    </location>
</feature>
<name>A0A2J7R2D0_9NEOP</name>
<dbReference type="GO" id="GO:0005524">
    <property type="term" value="F:ATP binding"/>
    <property type="evidence" value="ECO:0007669"/>
    <property type="project" value="UniProtKB-KW"/>
</dbReference>
<dbReference type="InParanoid" id="A0A2J7R2D0"/>
<proteinExistence type="predicted"/>
<dbReference type="Pfam" id="PF03133">
    <property type="entry name" value="TTL"/>
    <property type="match status" value="1"/>
</dbReference>
<protein>
    <recommendedName>
        <fullName evidence="7">Tubulin polyglutamylase TTLL2</fullName>
    </recommendedName>
</protein>
<feature type="compositionally biased region" description="Polar residues" evidence="4">
    <location>
        <begin position="406"/>
        <end position="416"/>
    </location>
</feature>
<accession>A0A2J7R2D0</accession>
<dbReference type="Proteomes" id="UP000235965">
    <property type="component" value="Unassembled WGS sequence"/>
</dbReference>
<dbReference type="PROSITE" id="PS51221">
    <property type="entry name" value="TTL"/>
    <property type="match status" value="1"/>
</dbReference>
<evidence type="ECO:0000313" key="6">
    <source>
        <dbReference type="Proteomes" id="UP000235965"/>
    </source>
</evidence>
<evidence type="ECO:0000256" key="3">
    <source>
        <dbReference type="ARBA" id="ARBA00022840"/>
    </source>
</evidence>
<keyword evidence="6" id="KW-1185">Reference proteome</keyword>
<dbReference type="STRING" id="105785.A0A2J7R2D0"/>
<evidence type="ECO:0000256" key="4">
    <source>
        <dbReference type="SAM" id="MobiDB-lite"/>
    </source>
</evidence>
<dbReference type="PANTHER" id="PTHR12241">
    <property type="entry name" value="TUBULIN POLYGLUTAMYLASE"/>
    <property type="match status" value="1"/>
</dbReference>
<dbReference type="Gene3D" id="3.30.470.20">
    <property type="entry name" value="ATP-grasp fold, B domain"/>
    <property type="match status" value="1"/>
</dbReference>
<dbReference type="SUPFAM" id="SSF56059">
    <property type="entry name" value="Glutathione synthetase ATP-binding domain-like"/>
    <property type="match status" value="1"/>
</dbReference>
<organism evidence="5 6">
    <name type="scientific">Cryptotermes secundus</name>
    <dbReference type="NCBI Taxonomy" id="105785"/>
    <lineage>
        <taxon>Eukaryota</taxon>
        <taxon>Metazoa</taxon>
        <taxon>Ecdysozoa</taxon>
        <taxon>Arthropoda</taxon>
        <taxon>Hexapoda</taxon>
        <taxon>Insecta</taxon>
        <taxon>Pterygota</taxon>
        <taxon>Neoptera</taxon>
        <taxon>Polyneoptera</taxon>
        <taxon>Dictyoptera</taxon>
        <taxon>Blattodea</taxon>
        <taxon>Blattoidea</taxon>
        <taxon>Termitoidae</taxon>
        <taxon>Kalotermitidae</taxon>
        <taxon>Cryptotermitinae</taxon>
        <taxon>Cryptotermes</taxon>
    </lineage>
</organism>
<gene>
    <name evidence="5" type="ORF">B7P43_G15627</name>
</gene>
<evidence type="ECO:0000313" key="5">
    <source>
        <dbReference type="EMBL" id="PNF34976.1"/>
    </source>
</evidence>
<dbReference type="InterPro" id="IPR004344">
    <property type="entry name" value="TTL/TTLL_fam"/>
</dbReference>
<keyword evidence="2" id="KW-0547">Nucleotide-binding</keyword>
<dbReference type="GO" id="GO:0070740">
    <property type="term" value="F:tubulin-glutamic acid ligase activity"/>
    <property type="evidence" value="ECO:0007669"/>
    <property type="project" value="TreeGrafter"/>
</dbReference>
<dbReference type="OrthoDB" id="277439at2759"/>
<evidence type="ECO:0000256" key="2">
    <source>
        <dbReference type="ARBA" id="ARBA00022741"/>
    </source>
</evidence>
<keyword evidence="1" id="KW-0436">Ligase</keyword>
<dbReference type="PANTHER" id="PTHR12241:SF118">
    <property type="entry name" value="TUBULIN POLYGLUTAMYLASE TTLL2-RELATED"/>
    <property type="match status" value="1"/>
</dbReference>
<evidence type="ECO:0008006" key="7">
    <source>
        <dbReference type="Google" id="ProtNLM"/>
    </source>
</evidence>
<dbReference type="GO" id="GO:0000226">
    <property type="term" value="P:microtubule cytoskeleton organization"/>
    <property type="evidence" value="ECO:0007669"/>
    <property type="project" value="TreeGrafter"/>
</dbReference>
<sequence>MAFDEGPFVFRINDNGGGPNLLFQVCAERGWREYSECGLLKDNWNLWWRTTGLPLSHYKQLKTWQFTNHIPKGSSICRKDNLARYLRCMKKVYGTIYNFSPQCYNLPLEYTKLVAEFSQGKNNGNAVWICKPVGQSQGRGIFLFKDLGDLCYDSNAIVQRYIENPLLIGGYKFDLRLYVCIPSYHPLTVYLYKEGLVRFSTDKFSMADLSNPFCHLTNSSLNKWGPGYNEKKERIGPGCKWSLRQLRRYFHQTKISDWLLWQRVSALVVLTVVSQLSGIPSTANCFEFYGFDVLIDASLRPWLLEVNLSPALGNDCDIDQIVKKPMLHDMFDLLGLPMCNTGLSLFTTWSTLSHNKYPDDPSSSENEDSENENGGAKVLSGRKGASSSALSVLAVASRWKRHQQKNHNSTQSTSIQHTRKKNVCLQVVNHFSLPGCSGAIGSCNQMSSGRTPRTQTANTKTPIRYSSINKSIAQNSYSSTVSANGVGEDDNHKTISSRNSQNPEEVWMCYNALLTDHSRNQVHSFRGQKKYPPPMLWGNGRDWRSPPAREGNWVRLFPLRPTTQYTMQIPQKIPTVVQGDTEVKNVVAAVHKYSKAAREIFKCNPTFSDESFSTIMKQTLGMISEVWLPSK</sequence>
<evidence type="ECO:0000256" key="1">
    <source>
        <dbReference type="ARBA" id="ARBA00022598"/>
    </source>
</evidence>
<dbReference type="GO" id="GO:0015631">
    <property type="term" value="F:tubulin binding"/>
    <property type="evidence" value="ECO:0007669"/>
    <property type="project" value="TreeGrafter"/>
</dbReference>
<dbReference type="EMBL" id="NEVH01007841">
    <property type="protein sequence ID" value="PNF34976.1"/>
    <property type="molecule type" value="Genomic_DNA"/>
</dbReference>
<dbReference type="AlphaFoldDB" id="A0A2J7R2D0"/>
<feature type="region of interest" description="Disordered" evidence="4">
    <location>
        <begin position="399"/>
        <end position="418"/>
    </location>
</feature>
<dbReference type="GO" id="GO:0036064">
    <property type="term" value="C:ciliary basal body"/>
    <property type="evidence" value="ECO:0007669"/>
    <property type="project" value="TreeGrafter"/>
</dbReference>
<comment type="caution">
    <text evidence="5">The sequence shown here is derived from an EMBL/GenBank/DDBJ whole genome shotgun (WGS) entry which is preliminary data.</text>
</comment>
<feature type="region of interest" description="Disordered" evidence="4">
    <location>
        <begin position="356"/>
        <end position="383"/>
    </location>
</feature>
<keyword evidence="3" id="KW-0067">ATP-binding</keyword>
<reference evidence="5 6" key="1">
    <citation type="submission" date="2017-12" db="EMBL/GenBank/DDBJ databases">
        <title>Hemimetabolous genomes reveal molecular basis of termite eusociality.</title>
        <authorList>
            <person name="Harrison M.C."/>
            <person name="Jongepier E."/>
            <person name="Robertson H.M."/>
            <person name="Arning N."/>
            <person name="Bitard-Feildel T."/>
            <person name="Chao H."/>
            <person name="Childers C.P."/>
            <person name="Dinh H."/>
            <person name="Doddapaneni H."/>
            <person name="Dugan S."/>
            <person name="Gowin J."/>
            <person name="Greiner C."/>
            <person name="Han Y."/>
            <person name="Hu H."/>
            <person name="Hughes D.S.T."/>
            <person name="Huylmans A.-K."/>
            <person name="Kemena C."/>
            <person name="Kremer L.P.M."/>
            <person name="Lee S.L."/>
            <person name="Lopez-Ezquerra A."/>
            <person name="Mallet L."/>
            <person name="Monroy-Kuhn J.M."/>
            <person name="Moser A."/>
            <person name="Murali S.C."/>
            <person name="Muzny D.M."/>
            <person name="Otani S."/>
            <person name="Piulachs M.-D."/>
            <person name="Poelchau M."/>
            <person name="Qu J."/>
            <person name="Schaub F."/>
            <person name="Wada-Katsumata A."/>
            <person name="Worley K.C."/>
            <person name="Xie Q."/>
            <person name="Ylla G."/>
            <person name="Poulsen M."/>
            <person name="Gibbs R.A."/>
            <person name="Schal C."/>
            <person name="Richards S."/>
            <person name="Belles X."/>
            <person name="Korb J."/>
            <person name="Bornberg-Bauer E."/>
        </authorList>
    </citation>
    <scope>NUCLEOTIDE SEQUENCE [LARGE SCALE GENOMIC DNA]</scope>
    <source>
        <tissue evidence="5">Whole body</tissue>
    </source>
</reference>